<organism evidence="2 3">
    <name type="scientific">Halocaridina rubra</name>
    <name type="common">Hawaiian red shrimp</name>
    <dbReference type="NCBI Taxonomy" id="373956"/>
    <lineage>
        <taxon>Eukaryota</taxon>
        <taxon>Metazoa</taxon>
        <taxon>Ecdysozoa</taxon>
        <taxon>Arthropoda</taxon>
        <taxon>Crustacea</taxon>
        <taxon>Multicrustacea</taxon>
        <taxon>Malacostraca</taxon>
        <taxon>Eumalacostraca</taxon>
        <taxon>Eucarida</taxon>
        <taxon>Decapoda</taxon>
        <taxon>Pleocyemata</taxon>
        <taxon>Caridea</taxon>
        <taxon>Atyoidea</taxon>
        <taxon>Atyidae</taxon>
        <taxon>Halocaridina</taxon>
    </lineage>
</organism>
<name>A0AAN8XJL8_HALRR</name>
<evidence type="ECO:0000313" key="3">
    <source>
        <dbReference type="Proteomes" id="UP001381693"/>
    </source>
</evidence>
<dbReference type="EMBL" id="JAXCGZ010006868">
    <property type="protein sequence ID" value="KAK7079489.1"/>
    <property type="molecule type" value="Genomic_DNA"/>
</dbReference>
<reference evidence="2 3" key="1">
    <citation type="submission" date="2023-11" db="EMBL/GenBank/DDBJ databases">
        <title>Halocaridina rubra genome assembly.</title>
        <authorList>
            <person name="Smith C."/>
        </authorList>
    </citation>
    <scope>NUCLEOTIDE SEQUENCE [LARGE SCALE GENOMIC DNA]</scope>
    <source>
        <strain evidence="2">EP-1</strain>
        <tissue evidence="2">Whole</tissue>
    </source>
</reference>
<dbReference type="AlphaFoldDB" id="A0AAN8XJL8"/>
<comment type="caution">
    <text evidence="2">The sequence shown here is derived from an EMBL/GenBank/DDBJ whole genome shotgun (WGS) entry which is preliminary data.</text>
</comment>
<accession>A0AAN8XJL8</accession>
<keyword evidence="3" id="KW-1185">Reference proteome</keyword>
<evidence type="ECO:0000256" key="1">
    <source>
        <dbReference type="SAM" id="MobiDB-lite"/>
    </source>
</evidence>
<evidence type="ECO:0000313" key="2">
    <source>
        <dbReference type="EMBL" id="KAK7079489.1"/>
    </source>
</evidence>
<sequence length="52" mass="5549">FATRTGRKVSRAFSFNKSPSKLKRAVSTVMSPFGSISQPSSMRGATSVNNLA</sequence>
<dbReference type="Proteomes" id="UP001381693">
    <property type="component" value="Unassembled WGS sequence"/>
</dbReference>
<feature type="non-terminal residue" evidence="2">
    <location>
        <position position="52"/>
    </location>
</feature>
<proteinExistence type="predicted"/>
<gene>
    <name evidence="2" type="ORF">SK128_017497</name>
</gene>
<feature type="non-terminal residue" evidence="2">
    <location>
        <position position="1"/>
    </location>
</feature>
<feature type="region of interest" description="Disordered" evidence="1">
    <location>
        <begin position="33"/>
        <end position="52"/>
    </location>
</feature>
<protein>
    <submittedName>
        <fullName evidence="2">Uncharacterized protein</fullName>
    </submittedName>
</protein>